<evidence type="ECO:0000313" key="1">
    <source>
        <dbReference type="EMBL" id="EFI99796.1"/>
    </source>
</evidence>
<name>D8PY65_SCHCM</name>
<gene>
    <name evidence="1" type="ORF">SCHCODRAFT_233780</name>
</gene>
<proteinExistence type="predicted"/>
<dbReference type="Gene3D" id="3.80.10.10">
    <property type="entry name" value="Ribonuclease Inhibitor"/>
    <property type="match status" value="1"/>
</dbReference>
<dbReference type="Proteomes" id="UP000007431">
    <property type="component" value="Unassembled WGS sequence"/>
</dbReference>
<dbReference type="KEGG" id="scm:SCHCO_02491270"/>
<keyword evidence="2" id="KW-1185">Reference proteome</keyword>
<organism evidence="2">
    <name type="scientific">Schizophyllum commune (strain H4-8 / FGSC 9210)</name>
    <name type="common">Split gill fungus</name>
    <dbReference type="NCBI Taxonomy" id="578458"/>
    <lineage>
        <taxon>Eukaryota</taxon>
        <taxon>Fungi</taxon>
        <taxon>Dikarya</taxon>
        <taxon>Basidiomycota</taxon>
        <taxon>Agaricomycotina</taxon>
        <taxon>Agaricomycetes</taxon>
        <taxon>Agaricomycetidae</taxon>
        <taxon>Agaricales</taxon>
        <taxon>Schizophyllaceae</taxon>
        <taxon>Schizophyllum</taxon>
    </lineage>
</organism>
<protein>
    <submittedName>
        <fullName evidence="1">Uncharacterized protein</fullName>
    </submittedName>
</protein>
<dbReference type="AlphaFoldDB" id="D8PY65"/>
<sequence length="653" mass="72726">MSSTDNYYAFVSLASLRNPFRRDLATERGEALTRTLTHLRGTEAVLSATISSLQADRDAVAFELAKILALRAPVRRLPVELLCMIFEMVAGLCRDAVEIGREVAALRSVSAFWADVADMTPRLWTRAFTVPWRSCQSHLELNARLSRALPMSVEHTVADANDVAASALHHLLGSEARWSTVAFRASWGCFTANAHPHHYALLTAAKLWLEGDADPGALRWLQHAVGLDSLTLVCDDSRMSGSFVVDVPVWPRLTSLTLGGLRDGTVRFITSLIRQCASVEYLRVDSLVDSVDNDIDVDDVAIISMPELRTLRLDNHTSFVLVVICAPRLRQLTLNDFDDYRLGIDDLLTLLSRSEAQPRLEELRIARVDSGLPDTSGTLMQCLESLQWLRVLDIDDCSAYIQSFGSELLFDSLTFRYGSPVLLPSLVIFDYRPSPGGMSVETADALQSTLARASRTLDELVLWAMHVRGQVDVHFLERVEEVDGPIEFRANAVLDGVEDLVGAGTQEGRVTVRSKEDASRLRDQRDIHSFAKELRMFSCLSLLRTPVLVNVDTVRLRLGTTSESRTDTRVLWFLSRFPRLRNLSISAGFTTVEALDVTLRGVASALPSFLLQLVVKAPKGPTLMHCAEFPRLRFQFRPFFMLPFRSAVSYAST</sequence>
<dbReference type="EMBL" id="GL377304">
    <property type="protein sequence ID" value="EFI99796.1"/>
    <property type="molecule type" value="Genomic_DNA"/>
</dbReference>
<dbReference type="InterPro" id="IPR032675">
    <property type="entry name" value="LRR_dom_sf"/>
</dbReference>
<dbReference type="HOGENOM" id="CLU_419874_0_0_1"/>
<reference evidence="1 2" key="1">
    <citation type="journal article" date="2010" name="Nat. Biotechnol.">
        <title>Genome sequence of the model mushroom Schizophyllum commune.</title>
        <authorList>
            <person name="Ohm R.A."/>
            <person name="de Jong J.F."/>
            <person name="Lugones L.G."/>
            <person name="Aerts A."/>
            <person name="Kothe E."/>
            <person name="Stajich J.E."/>
            <person name="de Vries R.P."/>
            <person name="Record E."/>
            <person name="Levasseur A."/>
            <person name="Baker S.E."/>
            <person name="Bartholomew K.A."/>
            <person name="Coutinho P.M."/>
            <person name="Erdmann S."/>
            <person name="Fowler T.J."/>
            <person name="Gathman A.C."/>
            <person name="Lombard V."/>
            <person name="Henrissat B."/>
            <person name="Knabe N."/>
            <person name="Kuees U."/>
            <person name="Lilly W.W."/>
            <person name="Lindquist E."/>
            <person name="Lucas S."/>
            <person name="Magnuson J.K."/>
            <person name="Piumi F."/>
            <person name="Raudaskoski M."/>
            <person name="Salamov A."/>
            <person name="Schmutz J."/>
            <person name="Schwarze F.W.M.R."/>
            <person name="vanKuyk P.A."/>
            <person name="Horton J.S."/>
            <person name="Grigoriev I.V."/>
            <person name="Woesten H.A.B."/>
        </authorList>
    </citation>
    <scope>NUCLEOTIDE SEQUENCE [LARGE SCALE GENOMIC DNA]</scope>
    <source>
        <strain evidence="2">H4-8 / FGSC 9210</strain>
    </source>
</reference>
<dbReference type="GeneID" id="9586048"/>
<dbReference type="OrthoDB" id="3269400at2759"/>
<accession>D8PY65</accession>
<dbReference type="VEuPathDB" id="FungiDB:SCHCODRAFT_02665569"/>
<dbReference type="SUPFAM" id="SSF52047">
    <property type="entry name" value="RNI-like"/>
    <property type="match status" value="1"/>
</dbReference>
<dbReference type="InParanoid" id="D8PY65"/>
<evidence type="ECO:0000313" key="2">
    <source>
        <dbReference type="Proteomes" id="UP000007431"/>
    </source>
</evidence>